<dbReference type="OrthoDB" id="9775224at2"/>
<dbReference type="SUPFAM" id="SSF52540">
    <property type="entry name" value="P-loop containing nucleoside triphosphate hydrolases"/>
    <property type="match status" value="1"/>
</dbReference>
<evidence type="ECO:0008006" key="3">
    <source>
        <dbReference type="Google" id="ProtNLM"/>
    </source>
</evidence>
<dbReference type="InterPro" id="IPR027417">
    <property type="entry name" value="P-loop_NTPase"/>
</dbReference>
<sequence length="363" mass="42682">MKNTLQDILIFHCSEYPEMELQDYIKLIYQNEFGSGHMISNVYDSELFLKSEYEEILKEESRGENSSFIESIGNHLCRVYLNPAKITFNFLPMLNRLFVATANTHKGSIPEFQRKVSFLHEMAATGLLPLKEETVKSYLKEYFSLGCPPMHHSKTYREKYNPHYRVIKMLYAFYFPVFQSIQELENKDKRVIIGIDGRCGSGKSMLADLLSEVFSCNIFHMDDFFLPNSLCTEERLSRPGGNIDYERFMKEVMDPLSKGRDVCFQPFNCITQKFGRPIRKSPKFISVIEGSYSFHPILSDFYDLKIFLTCSKEVQKRRLLNREGEEKLHHFLERWIPMEEYYFSTYNIENNCNLKLDTTDFCG</sequence>
<dbReference type="Gene3D" id="3.40.50.300">
    <property type="entry name" value="P-loop containing nucleotide triphosphate hydrolases"/>
    <property type="match status" value="1"/>
</dbReference>
<evidence type="ECO:0000313" key="1">
    <source>
        <dbReference type="EMBL" id="QAT61039.1"/>
    </source>
</evidence>
<accession>A0A410QAQ2</accession>
<proteinExistence type="predicted"/>
<protein>
    <recommendedName>
        <fullName evidence="3">Uridine kinase</fullName>
    </recommendedName>
</protein>
<dbReference type="Proteomes" id="UP000287969">
    <property type="component" value="Chromosome"/>
</dbReference>
<dbReference type="AlphaFoldDB" id="A0A410QAQ2"/>
<dbReference type="RefSeq" id="WP_083381876.1">
    <property type="nucleotide sequence ID" value="NZ_CP035282.1"/>
</dbReference>
<organism evidence="1 2">
    <name type="scientific">Acidilutibacter cellobiosedens</name>
    <dbReference type="NCBI Taxonomy" id="2507161"/>
    <lineage>
        <taxon>Bacteria</taxon>
        <taxon>Bacillati</taxon>
        <taxon>Bacillota</taxon>
        <taxon>Tissierellia</taxon>
        <taxon>Tissierellales</taxon>
        <taxon>Acidilutibacteraceae</taxon>
        <taxon>Acidilutibacter</taxon>
    </lineage>
</organism>
<reference evidence="2" key="1">
    <citation type="submission" date="2019-01" db="EMBL/GenBank/DDBJ databases">
        <title>Draft genomes of a novel of Sporanaerobacter strains.</title>
        <authorList>
            <person name="Ma S."/>
        </authorList>
    </citation>
    <scope>NUCLEOTIDE SEQUENCE [LARGE SCALE GENOMIC DNA]</scope>
    <source>
        <strain evidence="2">NJN-17</strain>
    </source>
</reference>
<keyword evidence="2" id="KW-1185">Reference proteome</keyword>
<dbReference type="KEGG" id="spoa:EQM13_05295"/>
<dbReference type="EMBL" id="CP035282">
    <property type="protein sequence ID" value="QAT61039.1"/>
    <property type="molecule type" value="Genomic_DNA"/>
</dbReference>
<dbReference type="PANTHER" id="PTHR10285">
    <property type="entry name" value="URIDINE KINASE"/>
    <property type="match status" value="1"/>
</dbReference>
<evidence type="ECO:0000313" key="2">
    <source>
        <dbReference type="Proteomes" id="UP000287969"/>
    </source>
</evidence>
<name>A0A410QAQ2_9FIRM</name>
<gene>
    <name evidence="1" type="ORF">EQM13_05295</name>
</gene>